<dbReference type="Proteomes" id="UP000033441">
    <property type="component" value="Unassembled WGS sequence"/>
</dbReference>
<evidence type="ECO:0000313" key="1">
    <source>
        <dbReference type="EMBL" id="KJV65046.1"/>
    </source>
</evidence>
<accession>A0A0F3NBG3</accession>
<organism evidence="1 2">
    <name type="scientific">Anaplasma phagocytophilum str. ApMUC09</name>
    <dbReference type="NCBI Taxonomy" id="1359152"/>
    <lineage>
        <taxon>Bacteria</taxon>
        <taxon>Pseudomonadati</taxon>
        <taxon>Pseudomonadota</taxon>
        <taxon>Alphaproteobacteria</taxon>
        <taxon>Rickettsiales</taxon>
        <taxon>Anaplasmataceae</taxon>
        <taxon>Anaplasma</taxon>
        <taxon>phagocytophilum group</taxon>
    </lineage>
</organism>
<proteinExistence type="predicted"/>
<dbReference type="PATRIC" id="fig|1359152.3.peg.355"/>
<name>A0A0F3NBG3_ANAPH</name>
<dbReference type="EMBL" id="LANV01000001">
    <property type="protein sequence ID" value="KJV65046.1"/>
    <property type="molecule type" value="Genomic_DNA"/>
</dbReference>
<gene>
    <name evidence="1" type="ORF">APHMUC_0338</name>
</gene>
<dbReference type="AlphaFoldDB" id="A0A0F3NBG3"/>
<evidence type="ECO:0000313" key="2">
    <source>
        <dbReference type="Proteomes" id="UP000033441"/>
    </source>
</evidence>
<comment type="caution">
    <text evidence="1">The sequence shown here is derived from an EMBL/GenBank/DDBJ whole genome shotgun (WGS) entry which is preliminary data.</text>
</comment>
<protein>
    <submittedName>
        <fullName evidence="1">Uncharacterized protein</fullName>
    </submittedName>
</protein>
<reference evidence="1 2" key="1">
    <citation type="submission" date="2015-02" db="EMBL/GenBank/DDBJ databases">
        <title>Genome Sequencing of Rickettsiales.</title>
        <authorList>
            <person name="Daugherty S.C."/>
            <person name="Su Q."/>
            <person name="Abolude K."/>
            <person name="Beier-Sexton M."/>
            <person name="Carlyon J.A."/>
            <person name="Carter R."/>
            <person name="Day N.P."/>
            <person name="Dumler S.J."/>
            <person name="Dyachenko V."/>
            <person name="Godinez A."/>
            <person name="Kurtti T.J."/>
            <person name="Lichay M."/>
            <person name="Mullins K.E."/>
            <person name="Ott S."/>
            <person name="Pappas-Brown V."/>
            <person name="Paris D.H."/>
            <person name="Patel P."/>
            <person name="Richards A.L."/>
            <person name="Sadzewicz L."/>
            <person name="Sears K."/>
            <person name="Seidman D."/>
            <person name="Sengamalay N."/>
            <person name="Stenos J."/>
            <person name="Tallon L.J."/>
            <person name="Vincent G."/>
            <person name="Fraser C.M."/>
            <person name="Munderloh U."/>
            <person name="Dunning-Hotopp J.C."/>
        </authorList>
    </citation>
    <scope>NUCLEOTIDE SEQUENCE [LARGE SCALE GENOMIC DNA]</scope>
    <source>
        <strain evidence="1 2">ApMUC09</strain>
    </source>
</reference>
<sequence length="67" mass="7814">MSTLASFSNTAKSLNSAFVLVHLQDMHWCYILEGYMHYEHLSGDRIFMSMRMEGSDALFLILGFVWY</sequence>